<dbReference type="EMBL" id="UHDZ01000001">
    <property type="protein sequence ID" value="SUM67609.1"/>
    <property type="molecule type" value="Genomic_DNA"/>
</dbReference>
<dbReference type="AlphaFoldDB" id="A0A380GYX1"/>
<protein>
    <submittedName>
        <fullName evidence="2">Glyoxalase family protein</fullName>
    </submittedName>
</protein>
<evidence type="ECO:0000259" key="1">
    <source>
        <dbReference type="Pfam" id="PF00903"/>
    </source>
</evidence>
<reference evidence="2 3" key="1">
    <citation type="submission" date="2018-06" db="EMBL/GenBank/DDBJ databases">
        <authorList>
            <consortium name="Pathogen Informatics"/>
            <person name="Doyle S."/>
        </authorList>
    </citation>
    <scope>NUCLEOTIDE SEQUENCE [LARGE SCALE GENOMIC DNA]</scope>
    <source>
        <strain evidence="2 3">NCTC11807</strain>
    </source>
</reference>
<evidence type="ECO:0000313" key="3">
    <source>
        <dbReference type="Proteomes" id="UP000255425"/>
    </source>
</evidence>
<keyword evidence="3" id="KW-1185">Reference proteome</keyword>
<dbReference type="Gene3D" id="3.10.180.10">
    <property type="entry name" value="2,3-Dihydroxybiphenyl 1,2-Dioxygenase, domain 1"/>
    <property type="match status" value="1"/>
</dbReference>
<evidence type="ECO:0000313" key="2">
    <source>
        <dbReference type="EMBL" id="SUM67609.1"/>
    </source>
</evidence>
<feature type="domain" description="Glyoxalase/fosfomycin resistance/dioxygenase" evidence="1">
    <location>
        <begin position="6"/>
        <end position="37"/>
    </location>
</feature>
<dbReference type="Pfam" id="PF00903">
    <property type="entry name" value="Glyoxalase"/>
    <property type="match status" value="1"/>
</dbReference>
<dbReference type="Proteomes" id="UP000255425">
    <property type="component" value="Unassembled WGS sequence"/>
</dbReference>
<dbReference type="InterPro" id="IPR029068">
    <property type="entry name" value="Glyas_Bleomycin-R_OHBP_Dase"/>
</dbReference>
<proteinExistence type="predicted"/>
<accession>A0A380GYX1</accession>
<dbReference type="SUPFAM" id="SSF54593">
    <property type="entry name" value="Glyoxalase/Bleomycin resistance protein/Dihydroxybiphenyl dioxygenase"/>
    <property type="match status" value="1"/>
</dbReference>
<sequence length="70" mass="7831">MNISRGINHIGMTVPDIEEATSFFKKGLDGKIAYDSLTKQDEPRGGKNVEKVLYLSKGARIIHKKNDGIW</sequence>
<dbReference type="InterPro" id="IPR004360">
    <property type="entry name" value="Glyas_Fos-R_dOase_dom"/>
</dbReference>
<organism evidence="2 3">
    <name type="scientific">Staphylococcus saccharolyticus</name>
    <dbReference type="NCBI Taxonomy" id="33028"/>
    <lineage>
        <taxon>Bacteria</taxon>
        <taxon>Bacillati</taxon>
        <taxon>Bacillota</taxon>
        <taxon>Bacilli</taxon>
        <taxon>Bacillales</taxon>
        <taxon>Staphylococcaceae</taxon>
        <taxon>Staphylococcus</taxon>
    </lineage>
</organism>
<name>A0A380GYX1_9STAP</name>
<gene>
    <name evidence="2" type="ORF">NCTC11807_00237</name>
</gene>